<accession>A0AAD9HSZ5</accession>
<dbReference type="AlphaFoldDB" id="A0AAD9HSZ5"/>
<feature type="coiled-coil region" evidence="2">
    <location>
        <begin position="210"/>
        <end position="275"/>
    </location>
</feature>
<gene>
    <name evidence="5" type="ORF">LX32DRAFT_375278</name>
</gene>
<organism evidence="5 6">
    <name type="scientific">Colletotrichum zoysiae</name>
    <dbReference type="NCBI Taxonomy" id="1216348"/>
    <lineage>
        <taxon>Eukaryota</taxon>
        <taxon>Fungi</taxon>
        <taxon>Dikarya</taxon>
        <taxon>Ascomycota</taxon>
        <taxon>Pezizomycotina</taxon>
        <taxon>Sordariomycetes</taxon>
        <taxon>Hypocreomycetidae</taxon>
        <taxon>Glomerellales</taxon>
        <taxon>Glomerellaceae</taxon>
        <taxon>Colletotrichum</taxon>
        <taxon>Colletotrichum graminicola species complex</taxon>
    </lineage>
</organism>
<keyword evidence="6" id="KW-1185">Reference proteome</keyword>
<dbReference type="Pfam" id="PF24809">
    <property type="entry name" value="DUF7708"/>
    <property type="match status" value="1"/>
</dbReference>
<evidence type="ECO:0000256" key="2">
    <source>
        <dbReference type="SAM" id="Coils"/>
    </source>
</evidence>
<dbReference type="Pfam" id="PF24883">
    <property type="entry name" value="NPHP3_N"/>
    <property type="match status" value="1"/>
</dbReference>
<dbReference type="Proteomes" id="UP001232148">
    <property type="component" value="Unassembled WGS sequence"/>
</dbReference>
<evidence type="ECO:0008006" key="7">
    <source>
        <dbReference type="Google" id="ProtNLM"/>
    </source>
</evidence>
<dbReference type="EMBL" id="MU842813">
    <property type="protein sequence ID" value="KAK2034715.1"/>
    <property type="molecule type" value="Genomic_DNA"/>
</dbReference>
<keyword evidence="1" id="KW-0677">Repeat</keyword>
<evidence type="ECO:0000256" key="1">
    <source>
        <dbReference type="ARBA" id="ARBA00022737"/>
    </source>
</evidence>
<feature type="domain" description="DUF7708" evidence="3">
    <location>
        <begin position="76"/>
        <end position="214"/>
    </location>
</feature>
<keyword evidence="2" id="KW-0175">Coiled coil</keyword>
<dbReference type="SUPFAM" id="SSF52540">
    <property type="entry name" value="P-loop containing nucleoside triphosphate hydrolases"/>
    <property type="match status" value="1"/>
</dbReference>
<evidence type="ECO:0000259" key="3">
    <source>
        <dbReference type="Pfam" id="PF24809"/>
    </source>
</evidence>
<dbReference type="PANTHER" id="PTHR10039">
    <property type="entry name" value="AMELOGENIN"/>
    <property type="match status" value="1"/>
</dbReference>
<dbReference type="InterPro" id="IPR056884">
    <property type="entry name" value="NPHP3-like_N"/>
</dbReference>
<name>A0AAD9HSZ5_9PEZI</name>
<dbReference type="InterPro" id="IPR027417">
    <property type="entry name" value="P-loop_NTPase"/>
</dbReference>
<reference evidence="5" key="1">
    <citation type="submission" date="2021-06" db="EMBL/GenBank/DDBJ databases">
        <title>Comparative genomics, transcriptomics and evolutionary studies reveal genomic signatures of adaptation to plant cell wall in hemibiotrophic fungi.</title>
        <authorList>
            <consortium name="DOE Joint Genome Institute"/>
            <person name="Baroncelli R."/>
            <person name="Diaz J.F."/>
            <person name="Benocci T."/>
            <person name="Peng M."/>
            <person name="Battaglia E."/>
            <person name="Haridas S."/>
            <person name="Andreopoulos W."/>
            <person name="Labutti K."/>
            <person name="Pangilinan J."/>
            <person name="Floch G.L."/>
            <person name="Makela M.R."/>
            <person name="Henrissat B."/>
            <person name="Grigoriev I.V."/>
            <person name="Crouch J.A."/>
            <person name="De Vries R.P."/>
            <person name="Sukno S.A."/>
            <person name="Thon M.R."/>
        </authorList>
    </citation>
    <scope>NUCLEOTIDE SEQUENCE</scope>
    <source>
        <strain evidence="5">MAFF235873</strain>
    </source>
</reference>
<comment type="caution">
    <text evidence="5">The sequence shown here is derived from an EMBL/GenBank/DDBJ whole genome shotgun (WGS) entry which is preliminary data.</text>
</comment>
<dbReference type="InterPro" id="IPR056125">
    <property type="entry name" value="DUF7708"/>
</dbReference>
<feature type="domain" description="Nephrocystin 3-like N-terminal" evidence="4">
    <location>
        <begin position="295"/>
        <end position="456"/>
    </location>
</feature>
<evidence type="ECO:0000313" key="6">
    <source>
        <dbReference type="Proteomes" id="UP001232148"/>
    </source>
</evidence>
<protein>
    <recommendedName>
        <fullName evidence="7">NACHT domain-containing protein</fullName>
    </recommendedName>
</protein>
<dbReference type="Gene3D" id="3.40.50.300">
    <property type="entry name" value="P-loop containing nucleotide triphosphate hydrolases"/>
    <property type="match status" value="1"/>
</dbReference>
<evidence type="ECO:0000259" key="4">
    <source>
        <dbReference type="Pfam" id="PF24883"/>
    </source>
</evidence>
<proteinExistence type="predicted"/>
<sequence length="687" mass="77785">MALVPTSSSANTSTLLSKQLEDAVNSFQGILSNDQRAKLQKLKAVPDADAALMFIAQLDRSSASRKCPNNGTRLIKVLQFVRESTAVIDTFVSSHPEIAALVWGSVKLTMQVILNFSSYYDRVSDLFMRFAKDCPRFAEYQALFPSSLGLQKAVCDFNASIICCCRHVVEVTQRPWQTHLRNAFLRSFQQEFDPDLENIRRCGSEIKKEIELAKAQADRQDQALQQAEREAASHERRSVKSYFRRLGGDLDTIKNDQLQQGIRRAEENRLRLLESLSSYDYLTPYKKACKIRHPGTAEWLFKSTTFAQWEEGSSSPWLWCSGKIGSGKTILTASAIEHTYLHESRADQIVTFFFPQFDDPASLSAEAAIRSIIRQSLDPVRLSSDWEARLTELDRKPSSELSDLTSLLLQKIEQSKRFYVFIDALDEFEPVQRRALLGSLASVVSGSRLRVFISSRESLSGELKDKLPTIHTVSMASAEARIDIATFVNETLEERQQNEDLMVQDKSIINEIRQALINHADGMFLWVTFLLDEICDQTCDDDIRSALGRLPKNLTETLKRALHRIARRQKSPIAIKAFQWISIAKRPLTLDELREAMSIEALQPSSEPGRLVNGIHQLPAWCENLIRVDEESTTAEFAHKAVFDFIVGGISGPEFTDFRFKLQDVDHKAGEICVTYLNFSDFVTTMT</sequence>
<dbReference type="PANTHER" id="PTHR10039:SF10">
    <property type="entry name" value="NACHT DOMAIN-CONTAINING PROTEIN"/>
    <property type="match status" value="1"/>
</dbReference>
<evidence type="ECO:0000313" key="5">
    <source>
        <dbReference type="EMBL" id="KAK2034715.1"/>
    </source>
</evidence>